<dbReference type="AlphaFoldDB" id="K2JYU2"/>
<dbReference type="Proteomes" id="UP000006755">
    <property type="component" value="Unassembled WGS sequence"/>
</dbReference>
<reference evidence="2 3" key="1">
    <citation type="journal article" date="2012" name="J. Bacteriol.">
        <title>Genome Sequence of Gallaecimonas xiamenensis Type Strain 3-C-1.</title>
        <authorList>
            <person name="Lai Q."/>
            <person name="Wang L."/>
            <person name="Wang W."/>
            <person name="Shao Z."/>
        </authorList>
    </citation>
    <scope>NUCLEOTIDE SEQUENCE [LARGE SCALE GENOMIC DNA]</scope>
    <source>
        <strain evidence="2 3">3-C-1</strain>
    </source>
</reference>
<accession>K2JYU2</accession>
<keyword evidence="1" id="KW-0732">Signal</keyword>
<name>K2JYU2_9GAMM</name>
<dbReference type="eggNOG" id="ENOG5033132">
    <property type="taxonomic scope" value="Bacteria"/>
</dbReference>
<gene>
    <name evidence="2" type="ORF">B3C1_07474</name>
</gene>
<comment type="caution">
    <text evidence="2">The sequence shown here is derived from an EMBL/GenBank/DDBJ whole genome shotgun (WGS) entry which is preliminary data.</text>
</comment>
<evidence type="ECO:0000256" key="1">
    <source>
        <dbReference type="SAM" id="SignalP"/>
    </source>
</evidence>
<dbReference type="EMBL" id="AMRI01000008">
    <property type="protein sequence ID" value="EKE75499.1"/>
    <property type="molecule type" value="Genomic_DNA"/>
</dbReference>
<evidence type="ECO:0000313" key="3">
    <source>
        <dbReference type="Proteomes" id="UP000006755"/>
    </source>
</evidence>
<organism evidence="2 3">
    <name type="scientific">Gallaecimonas xiamenensis 3-C-1</name>
    <dbReference type="NCBI Taxonomy" id="745411"/>
    <lineage>
        <taxon>Bacteria</taxon>
        <taxon>Pseudomonadati</taxon>
        <taxon>Pseudomonadota</taxon>
        <taxon>Gammaproteobacteria</taxon>
        <taxon>Enterobacterales</taxon>
        <taxon>Gallaecimonadaceae</taxon>
        <taxon>Gallaecimonas</taxon>
    </lineage>
</organism>
<proteinExistence type="predicted"/>
<sequence length="155" mass="17163">MYPTFKAALMAAALGLFAGQAAAKPEPFVYQKPGRGAVSESKMRGVYDLIPNPSHSAAKARLAILTGMQKTKGTAWLLEDEGEGYVLARWDYKGHAIFHRIEYDADGVQIKYAGGLNDYACEMQAGDYCYLTHRNYYKYNQSLVKQLKIALGVRG</sequence>
<protein>
    <submittedName>
        <fullName evidence="2">Uncharacterized protein</fullName>
    </submittedName>
</protein>
<dbReference type="STRING" id="745411.B3C1_07474"/>
<keyword evidence="3" id="KW-1185">Reference proteome</keyword>
<evidence type="ECO:0000313" key="2">
    <source>
        <dbReference type="EMBL" id="EKE75499.1"/>
    </source>
</evidence>
<dbReference type="RefSeq" id="WP_008483950.1">
    <property type="nucleotide sequence ID" value="NZ_AMRI01000008.1"/>
</dbReference>
<feature type="signal peptide" evidence="1">
    <location>
        <begin position="1"/>
        <end position="23"/>
    </location>
</feature>
<feature type="chain" id="PRO_5003862399" evidence="1">
    <location>
        <begin position="24"/>
        <end position="155"/>
    </location>
</feature>